<dbReference type="SUPFAM" id="SSF51735">
    <property type="entry name" value="NAD(P)-binding Rossmann-fold domains"/>
    <property type="match status" value="1"/>
</dbReference>
<evidence type="ECO:0000313" key="4">
    <source>
        <dbReference type="Proteomes" id="UP000187172"/>
    </source>
</evidence>
<comment type="caution">
    <text evidence="3">The sequence shown here is derived from an EMBL/GenBank/DDBJ whole genome shotgun (WGS) entry which is preliminary data.</text>
</comment>
<organism evidence="3 4">
    <name type="scientific">Paenibacillus rhizosphaerae</name>
    <dbReference type="NCBI Taxonomy" id="297318"/>
    <lineage>
        <taxon>Bacteria</taxon>
        <taxon>Bacillati</taxon>
        <taxon>Bacillota</taxon>
        <taxon>Bacilli</taxon>
        <taxon>Bacillales</taxon>
        <taxon>Paenibacillaceae</taxon>
        <taxon>Paenibacillus</taxon>
    </lineage>
</organism>
<evidence type="ECO:0000313" key="3">
    <source>
        <dbReference type="EMBL" id="OMF51527.1"/>
    </source>
</evidence>
<protein>
    <recommendedName>
        <fullName evidence="2">Pyrroline-5-carboxylate reductase catalytic N-terminal domain-containing protein</fullName>
    </recommendedName>
</protein>
<keyword evidence="1" id="KW-0560">Oxidoreductase</keyword>
<dbReference type="AlphaFoldDB" id="A0A1R1EI92"/>
<dbReference type="InterPro" id="IPR028939">
    <property type="entry name" value="P5C_Rdtase_cat_N"/>
</dbReference>
<feature type="domain" description="Pyrroline-5-carboxylate reductase catalytic N-terminal" evidence="2">
    <location>
        <begin position="2"/>
        <end position="95"/>
    </location>
</feature>
<dbReference type="PANTHER" id="PTHR14239">
    <property type="entry name" value="DUDULIN-RELATED"/>
    <property type="match status" value="1"/>
</dbReference>
<evidence type="ECO:0000256" key="1">
    <source>
        <dbReference type="ARBA" id="ARBA00023002"/>
    </source>
</evidence>
<evidence type="ECO:0000259" key="2">
    <source>
        <dbReference type="Pfam" id="PF03807"/>
    </source>
</evidence>
<dbReference type="Gene3D" id="3.40.50.720">
    <property type="entry name" value="NAD(P)-binding Rossmann-like Domain"/>
    <property type="match status" value="1"/>
</dbReference>
<sequence>MKIGILGSGNVGKALAKGLAVSGHRVVVSSREPDHPKHASWKKESGSSVGMVTFDEAARFGETMILALPWNGLKDVLESIDPACLKNKTVIDVSNAVSFDGGPRLLHNETSAGEIVQQLLPDSSIVKTLNIVSDQIMVHPHFSEGSPVMFISGNNLESKEQVRTLLKDLGWSTIIDLGDISRSRLQESIMLACVISEMQLPSPSAAFALLTRG</sequence>
<dbReference type="Pfam" id="PF03807">
    <property type="entry name" value="F420_oxidored"/>
    <property type="match status" value="1"/>
</dbReference>
<dbReference type="InterPro" id="IPR051267">
    <property type="entry name" value="STEAP_metalloreductase"/>
</dbReference>
<dbReference type="Proteomes" id="UP000187172">
    <property type="component" value="Unassembled WGS sequence"/>
</dbReference>
<dbReference type="InterPro" id="IPR036291">
    <property type="entry name" value="NAD(P)-bd_dom_sf"/>
</dbReference>
<name>A0A1R1EI92_9BACL</name>
<gene>
    <name evidence="3" type="ORF">BK138_24995</name>
</gene>
<keyword evidence="4" id="KW-1185">Reference proteome</keyword>
<accession>A0A1R1EI92</accession>
<proteinExistence type="predicted"/>
<dbReference type="RefSeq" id="WP_076173528.1">
    <property type="nucleotide sequence ID" value="NZ_MRTP01000009.1"/>
</dbReference>
<dbReference type="EMBL" id="MRTP01000009">
    <property type="protein sequence ID" value="OMF51527.1"/>
    <property type="molecule type" value="Genomic_DNA"/>
</dbReference>
<reference evidence="3 4" key="1">
    <citation type="submission" date="2016-11" db="EMBL/GenBank/DDBJ databases">
        <title>Paenibacillus species isolates.</title>
        <authorList>
            <person name="Beno S.M."/>
        </authorList>
    </citation>
    <scope>NUCLEOTIDE SEQUENCE [LARGE SCALE GENOMIC DNA]</scope>
    <source>
        <strain evidence="3 4">FSL R5-0378</strain>
    </source>
</reference>
<dbReference type="GO" id="GO:0016491">
    <property type="term" value="F:oxidoreductase activity"/>
    <property type="evidence" value="ECO:0007669"/>
    <property type="project" value="UniProtKB-KW"/>
</dbReference>
<dbReference type="STRING" id="297318.BK138_24995"/>